<evidence type="ECO:0000256" key="1">
    <source>
        <dbReference type="SAM" id="MobiDB-lite"/>
    </source>
</evidence>
<proteinExistence type="predicted"/>
<dbReference type="Proteomes" id="UP000510844">
    <property type="component" value="Chromosome"/>
</dbReference>
<dbReference type="NCBIfam" id="TIGR03544">
    <property type="entry name" value="DivI1A_domain"/>
    <property type="match status" value="1"/>
</dbReference>
<dbReference type="AlphaFoldDB" id="A0A7L6BB04"/>
<feature type="compositionally biased region" description="Low complexity" evidence="1">
    <location>
        <begin position="224"/>
        <end position="239"/>
    </location>
</feature>
<reference evidence="3" key="1">
    <citation type="submission" date="2020-07" db="EMBL/GenBank/DDBJ databases">
        <title>A new Micromonospora strain with potent antibiotic activity isolated from the microbiome of a mid-Atlantic deep-sea sponge.</title>
        <authorList>
            <person name="Back C.R."/>
            <person name="Stennett H.L."/>
            <person name="Williams S.E."/>
            <person name="Wang L."/>
            <person name="Ojeda Gomez J."/>
            <person name="Abdulle O.M."/>
            <person name="Duffy T."/>
            <person name="Hendry K.R."/>
            <person name="Powell D."/>
            <person name="Stach J.E."/>
            <person name="Essex-Lopresti A.E."/>
            <person name="Willis C.L."/>
            <person name="Curnow P."/>
            <person name="Race P.R."/>
        </authorList>
    </citation>
    <scope>NUCLEOTIDE SEQUENCE [LARGE SCALE GENOMIC DNA]</scope>
    <source>
        <strain evidence="3">28ISP2-46</strain>
    </source>
</reference>
<name>A0A7L6BB04_9ACTN</name>
<dbReference type="Gene3D" id="6.10.250.660">
    <property type="match status" value="1"/>
</dbReference>
<feature type="compositionally biased region" description="Low complexity" evidence="1">
    <location>
        <begin position="157"/>
        <end position="178"/>
    </location>
</feature>
<accession>A0A7L6BB04</accession>
<protein>
    <submittedName>
        <fullName evidence="2">DivIVA domain-containing protein</fullName>
    </submittedName>
</protein>
<dbReference type="EMBL" id="CP059322">
    <property type="protein sequence ID" value="QLQ39113.1"/>
    <property type="molecule type" value="Genomic_DNA"/>
</dbReference>
<evidence type="ECO:0000313" key="3">
    <source>
        <dbReference type="Proteomes" id="UP000510844"/>
    </source>
</evidence>
<dbReference type="KEGG" id="mfeu:H1D33_09940"/>
<gene>
    <name evidence="2" type="ORF">H1D33_09940</name>
</gene>
<evidence type="ECO:0000313" key="2">
    <source>
        <dbReference type="EMBL" id="QLQ39113.1"/>
    </source>
</evidence>
<reference evidence="2 3" key="2">
    <citation type="journal article" date="2021" name="Mar. Drugs">
        <title>A New Micromonospora Strain with Antibiotic Activity Isolated from the Microbiome of a Mid-Atlantic Deep-Sea Sponge.</title>
        <authorList>
            <person name="Back C.R."/>
            <person name="Stennett H.L."/>
            <person name="Williams S.E."/>
            <person name="Wang L."/>
            <person name="Ojeda Gomez J."/>
            <person name="Abdulle O.M."/>
            <person name="Duffy T."/>
            <person name="Neal C."/>
            <person name="Mantell J."/>
            <person name="Jepson M.A."/>
            <person name="Hendry K.R."/>
            <person name="Powell D."/>
            <person name="Stach J.E.M."/>
            <person name="Essex-Lopresti A.E."/>
            <person name="Willis C.L."/>
            <person name="Curnow P."/>
            <person name="Race P.R."/>
        </authorList>
    </citation>
    <scope>NUCLEOTIDE SEQUENCE [LARGE SCALE GENOMIC DNA]</scope>
    <source>
        <strain evidence="2 3">28ISP2-46</strain>
    </source>
</reference>
<dbReference type="InterPro" id="IPR019933">
    <property type="entry name" value="DivIVA_domain"/>
</dbReference>
<keyword evidence="3" id="KW-1185">Reference proteome</keyword>
<feature type="compositionally biased region" description="Basic and acidic residues" evidence="1">
    <location>
        <begin position="253"/>
        <end position="267"/>
    </location>
</feature>
<feature type="compositionally biased region" description="Polar residues" evidence="1">
    <location>
        <begin position="196"/>
        <end position="207"/>
    </location>
</feature>
<sequence length="267" mass="26442">MGQFLLLLVVALTVAAVVFGVTVLVSGRDPGLVPAEPDGRSVPLPGARPLDESDVTDVRFDTALRGYRMGQVDAALRRAAYDIGYKSELIGVLEAENVALREGRTEDADALRRAREEAVTATLDADPTSGDPVTIDLSAPDSPARRPTRARSNERTAASPAGAAAGAATAFGADEAPASGPAAETGAPSRAATGSEAGTPSRATASESGAAPDTAGGSGGGAAEAGVAEAPAAAAVEDTTSPADAVATGPGGIDDRERGPAVRSESA</sequence>
<organism evidence="2 3">
    <name type="scientific">Micromonospora robiginosa</name>
    <dbReference type="NCBI Taxonomy" id="2749844"/>
    <lineage>
        <taxon>Bacteria</taxon>
        <taxon>Bacillati</taxon>
        <taxon>Actinomycetota</taxon>
        <taxon>Actinomycetes</taxon>
        <taxon>Micromonosporales</taxon>
        <taxon>Micromonosporaceae</taxon>
        <taxon>Micromonospora</taxon>
    </lineage>
</organism>
<feature type="region of interest" description="Disordered" evidence="1">
    <location>
        <begin position="118"/>
        <end position="267"/>
    </location>
</feature>